<keyword evidence="4" id="KW-1185">Reference proteome</keyword>
<dbReference type="EMBL" id="JAOQAZ010000009">
    <property type="protein sequence ID" value="KAJ4263762.1"/>
    <property type="molecule type" value="Genomic_DNA"/>
</dbReference>
<feature type="compositionally biased region" description="Basic and acidic residues" evidence="1">
    <location>
        <begin position="624"/>
        <end position="633"/>
    </location>
</feature>
<feature type="compositionally biased region" description="Basic and acidic residues" evidence="1">
    <location>
        <begin position="297"/>
        <end position="308"/>
    </location>
</feature>
<feature type="compositionally biased region" description="Polar residues" evidence="1">
    <location>
        <begin position="93"/>
        <end position="104"/>
    </location>
</feature>
<evidence type="ECO:0000259" key="2">
    <source>
        <dbReference type="Pfam" id="PF26118"/>
    </source>
</evidence>
<gene>
    <name evidence="3" type="ORF">NW762_005795</name>
</gene>
<feature type="compositionally biased region" description="Basic and acidic residues" evidence="1">
    <location>
        <begin position="648"/>
        <end position="666"/>
    </location>
</feature>
<feature type="region of interest" description="Disordered" evidence="1">
    <location>
        <begin position="791"/>
        <end position="884"/>
    </location>
</feature>
<feature type="compositionally biased region" description="Basic and acidic residues" evidence="1">
    <location>
        <begin position="875"/>
        <end position="884"/>
    </location>
</feature>
<feature type="region of interest" description="Disordered" evidence="1">
    <location>
        <begin position="40"/>
        <end position="213"/>
    </location>
</feature>
<evidence type="ECO:0000313" key="4">
    <source>
        <dbReference type="Proteomes" id="UP001152049"/>
    </source>
</evidence>
<feature type="compositionally biased region" description="Basic and acidic residues" evidence="1">
    <location>
        <begin position="502"/>
        <end position="579"/>
    </location>
</feature>
<feature type="compositionally biased region" description="Basic and acidic residues" evidence="1">
    <location>
        <begin position="80"/>
        <end position="92"/>
    </location>
</feature>
<feature type="compositionally biased region" description="Low complexity" evidence="1">
    <location>
        <begin position="52"/>
        <end position="74"/>
    </location>
</feature>
<feature type="compositionally biased region" description="Basic and acidic residues" evidence="1">
    <location>
        <begin position="172"/>
        <end position="188"/>
    </location>
</feature>
<name>A0A9W8S475_9HYPO</name>
<accession>A0A9W8S475</accession>
<dbReference type="PANTHER" id="PTHR42081:SF1">
    <property type="entry name" value="ZINC FINGER PROTEIN DHHC DOMAIN CONTAINING PROTEIN"/>
    <property type="match status" value="1"/>
</dbReference>
<feature type="compositionally biased region" description="Polar residues" evidence="1">
    <location>
        <begin position="323"/>
        <end position="333"/>
    </location>
</feature>
<proteinExistence type="predicted"/>
<dbReference type="AlphaFoldDB" id="A0A9W8S475"/>
<organism evidence="3 4">
    <name type="scientific">Fusarium torreyae</name>
    <dbReference type="NCBI Taxonomy" id="1237075"/>
    <lineage>
        <taxon>Eukaryota</taxon>
        <taxon>Fungi</taxon>
        <taxon>Dikarya</taxon>
        <taxon>Ascomycota</taxon>
        <taxon>Pezizomycotina</taxon>
        <taxon>Sordariomycetes</taxon>
        <taxon>Hypocreomycetidae</taxon>
        <taxon>Hypocreales</taxon>
        <taxon>Nectriaceae</taxon>
        <taxon>Fusarium</taxon>
    </lineage>
</organism>
<feature type="compositionally biased region" description="Basic and acidic residues" evidence="1">
    <location>
        <begin position="851"/>
        <end position="865"/>
    </location>
</feature>
<comment type="caution">
    <text evidence="3">The sequence shown here is derived from an EMBL/GenBank/DDBJ whole genome shotgun (WGS) entry which is preliminary data.</text>
</comment>
<feature type="region of interest" description="Disordered" evidence="1">
    <location>
        <begin position="225"/>
        <end position="747"/>
    </location>
</feature>
<feature type="compositionally biased region" description="Basic and acidic residues" evidence="1">
    <location>
        <begin position="676"/>
        <end position="708"/>
    </location>
</feature>
<dbReference type="Proteomes" id="UP001152049">
    <property type="component" value="Unassembled WGS sequence"/>
</dbReference>
<feature type="domain" description="DUF8035" evidence="2">
    <location>
        <begin position="746"/>
        <end position="799"/>
    </location>
</feature>
<feature type="compositionally biased region" description="Basic and acidic residues" evidence="1">
    <location>
        <begin position="801"/>
        <end position="820"/>
    </location>
</feature>
<evidence type="ECO:0000313" key="3">
    <source>
        <dbReference type="EMBL" id="KAJ4263762.1"/>
    </source>
</evidence>
<feature type="compositionally biased region" description="Polar residues" evidence="1">
    <location>
        <begin position="195"/>
        <end position="207"/>
    </location>
</feature>
<dbReference type="Pfam" id="PF26118">
    <property type="entry name" value="DUF8035"/>
    <property type="match status" value="1"/>
</dbReference>
<feature type="compositionally biased region" description="Basic and acidic residues" evidence="1">
    <location>
        <begin position="362"/>
        <end position="407"/>
    </location>
</feature>
<reference evidence="3" key="1">
    <citation type="submission" date="2022-09" db="EMBL/GenBank/DDBJ databases">
        <title>Fusarium specimens isolated from Avocado Roots.</title>
        <authorList>
            <person name="Stajich J."/>
            <person name="Roper C."/>
            <person name="Heimlech-Rivalta G."/>
        </authorList>
    </citation>
    <scope>NUCLEOTIDE SEQUENCE</scope>
    <source>
        <strain evidence="3">CF00136</strain>
    </source>
</reference>
<evidence type="ECO:0000256" key="1">
    <source>
        <dbReference type="SAM" id="MobiDB-lite"/>
    </source>
</evidence>
<feature type="compositionally biased region" description="Low complexity" evidence="1">
    <location>
        <begin position="273"/>
        <end position="282"/>
    </location>
</feature>
<sequence>MTDRYRYPSSGRAATFANHARTSLPSSIGYTSLYAGDMHVMPNSTRPPPVSTTPRPYVTTTSTTPTPNTTTRTYAVTQDPRSHRPTTRDVTRSQRSSTLDSNSRPPVIVMTTQQKDRANGTSSHASTARPGSPMRDDYRSSDGQFYTQPASSIRSRSTARPYADQPGSDNYARSRDRSNSLVRDDPYRNNRHSAIYQNNPRHSSSNIDYGDDGYQYTNAGELVRYDLDHSGPSRSRRRESLDRGYYRPNINYNADQRTLNVDTSPDLSRNYITTNSTSSSNSRQYDNRGGPPPSTRGFDKIRGYDSSRDFPPVSRTPDPIRSMSKTPDPTSVKQEIPLVATTETTRRPRPVSLYQEGPPRSSHHDDYYRSREDERKMREFRDQPEPERTYEPERSYETPYFQDDRVTSRGFGIRTDLADEYDDRRDRRQEPKKRSDEDLPRDSEYDRDDRRRGRLESKEPRRERRESKKGSDDDDKERTRFRDKVATGLGIAATAVGLVPAIKDDDKREKEPSRRKGSDDERERDRERDRERRRDSMKSERPRILERDRSRQRDQSRQRDSDRDVKETSRRNGDSRKTGETAVSSSDSDEAKKPSRRHRNSNAFNPNDTSDLKQLKDQLAALKTTEKEKDKETPVVTETKSRSSSPVRESRTAADARPSKDYRSPPDSKPPSPPGEEIRGRDAQQTPPEDRQVRVVSPPRDKKDDKPLKGILKQPKVSFPEEPNPIREGVAPHKEDKKARDAPAGAKWTKISRKVVNPEALTIGKERFEVRDDFVIVLRVLSKEEIQAYASATQVLRERRRRDEDGGDTDRDRDRDDEDRKKHHRHRRHRDDDSSDYEDKDRDRERRRRHRDEEDYDTKSRDLDHHHHHHHRTHREREPALELS</sequence>
<feature type="compositionally biased region" description="Polar residues" evidence="1">
    <location>
        <begin position="250"/>
        <end position="272"/>
    </location>
</feature>
<feature type="compositionally biased region" description="Basic and acidic residues" evidence="1">
    <location>
        <begin position="422"/>
        <end position="485"/>
    </location>
</feature>
<feature type="compositionally biased region" description="Polar residues" evidence="1">
    <location>
        <begin position="141"/>
        <end position="158"/>
    </location>
</feature>
<feature type="compositionally biased region" description="Basic and acidic residues" evidence="1">
    <location>
        <begin position="730"/>
        <end position="741"/>
    </location>
</feature>
<dbReference type="InterPro" id="IPR058348">
    <property type="entry name" value="DUF8035"/>
</dbReference>
<dbReference type="PANTHER" id="PTHR42081">
    <property type="entry name" value="ZINC FINGER PROTEIN DHHC DOMAIN CONTAINING PROTEIN"/>
    <property type="match status" value="1"/>
</dbReference>
<protein>
    <recommendedName>
        <fullName evidence="2">DUF8035 domain-containing protein</fullName>
    </recommendedName>
</protein>
<dbReference type="OrthoDB" id="5418088at2759"/>